<gene>
    <name evidence="1" type="ORF">AJ79_10369</name>
</gene>
<organism evidence="1 2">
    <name type="scientific">Helicocarpus griseus UAMH5409</name>
    <dbReference type="NCBI Taxonomy" id="1447875"/>
    <lineage>
        <taxon>Eukaryota</taxon>
        <taxon>Fungi</taxon>
        <taxon>Dikarya</taxon>
        <taxon>Ascomycota</taxon>
        <taxon>Pezizomycotina</taxon>
        <taxon>Eurotiomycetes</taxon>
        <taxon>Eurotiomycetidae</taxon>
        <taxon>Onygenales</taxon>
        <taxon>Ajellomycetaceae</taxon>
        <taxon>Helicocarpus</taxon>
    </lineage>
</organism>
<evidence type="ECO:0000313" key="1">
    <source>
        <dbReference type="EMBL" id="PGG94897.1"/>
    </source>
</evidence>
<accession>A0A2B7WEC5</accession>
<sequence length="69" mass="8080">MKNKLQANQNHYSTEELQMAYIELCVGREAADHLHSYLDEQAEKHVSTAQELFDVLKEIYEDLNKKKKA</sequence>
<dbReference type="Proteomes" id="UP000223968">
    <property type="component" value="Unassembled WGS sequence"/>
</dbReference>
<proteinExistence type="predicted"/>
<dbReference type="OrthoDB" id="4206427at2759"/>
<keyword evidence="2" id="KW-1185">Reference proteome</keyword>
<dbReference type="EMBL" id="PDNB01000546">
    <property type="protein sequence ID" value="PGG94897.1"/>
    <property type="molecule type" value="Genomic_DNA"/>
</dbReference>
<protein>
    <submittedName>
        <fullName evidence="1">Uncharacterized protein</fullName>
    </submittedName>
</protein>
<evidence type="ECO:0000313" key="2">
    <source>
        <dbReference type="Proteomes" id="UP000223968"/>
    </source>
</evidence>
<reference evidence="1 2" key="1">
    <citation type="submission" date="2017-10" db="EMBL/GenBank/DDBJ databases">
        <title>Comparative genomics in systemic dimorphic fungi from Ajellomycetaceae.</title>
        <authorList>
            <person name="Munoz J.F."/>
            <person name="Mcewen J.G."/>
            <person name="Clay O.K."/>
            <person name="Cuomo C.A."/>
        </authorList>
    </citation>
    <scope>NUCLEOTIDE SEQUENCE [LARGE SCALE GENOMIC DNA]</scope>
    <source>
        <strain evidence="1 2">UAMH5409</strain>
    </source>
</reference>
<dbReference type="STRING" id="1447875.A0A2B7WEC5"/>
<comment type="caution">
    <text evidence="1">The sequence shown here is derived from an EMBL/GenBank/DDBJ whole genome shotgun (WGS) entry which is preliminary data.</text>
</comment>
<name>A0A2B7WEC5_9EURO</name>
<dbReference type="AlphaFoldDB" id="A0A2B7WEC5"/>